<evidence type="ECO:0000256" key="3">
    <source>
        <dbReference type="ARBA" id="ARBA00022723"/>
    </source>
</evidence>
<dbReference type="Pfam" id="PF00204">
    <property type="entry name" value="DNA_gyraseB"/>
    <property type="match status" value="1"/>
</dbReference>
<dbReference type="GO" id="GO:0005524">
    <property type="term" value="F:ATP binding"/>
    <property type="evidence" value="ECO:0007669"/>
    <property type="project" value="UniProtKB-UniRule"/>
</dbReference>
<dbReference type="GO" id="GO:0005737">
    <property type="term" value="C:cytoplasm"/>
    <property type="evidence" value="ECO:0007669"/>
    <property type="project" value="UniProtKB-SubCell"/>
</dbReference>
<evidence type="ECO:0000256" key="8">
    <source>
        <dbReference type="ARBA" id="ARBA00023125"/>
    </source>
</evidence>
<dbReference type="InterPro" id="IPR000565">
    <property type="entry name" value="Topo_IIA_B"/>
</dbReference>
<dbReference type="GO" id="GO:0046872">
    <property type="term" value="F:metal ion binding"/>
    <property type="evidence" value="ECO:0007669"/>
    <property type="project" value="UniProtKB-KW"/>
</dbReference>
<comment type="subunit">
    <text evidence="10">Heterotetramer composed of ParC and ParE.</text>
</comment>
<evidence type="ECO:0000256" key="1">
    <source>
        <dbReference type="ARBA" id="ARBA00000185"/>
    </source>
</evidence>
<dbReference type="EMBL" id="JXLG01000001">
    <property type="protein sequence ID" value="KJY62666.1"/>
    <property type="molecule type" value="Genomic_DNA"/>
</dbReference>
<dbReference type="SUPFAM" id="SSF55874">
    <property type="entry name" value="ATPase domain of HSP90 chaperone/DNA topoisomerase II/histidine kinase"/>
    <property type="match status" value="1"/>
</dbReference>
<dbReference type="SMART" id="SM00387">
    <property type="entry name" value="HATPase_c"/>
    <property type="match status" value="1"/>
</dbReference>
<dbReference type="InterPro" id="IPR003594">
    <property type="entry name" value="HATPase_dom"/>
</dbReference>
<comment type="caution">
    <text evidence="13">The sequence shown here is derived from an EMBL/GenBank/DDBJ whole genome shotgun (WGS) entry which is preliminary data.</text>
</comment>
<comment type="miscellaneous">
    <text evidence="11">Few gyrases are as efficient as E.coli at forming negative supercoils. Not all organisms have 2 type II topoisomerases; in organisms with a single type II topoisomerase this enzyme also has to decatenate newly replicated chromosomes.</text>
</comment>
<dbReference type="EC" id="5.6.2.2" evidence="11"/>
<dbReference type="PATRIC" id="fig|303541.3.peg.144"/>
<feature type="binding site" evidence="11">
    <location>
        <position position="519"/>
    </location>
    <ligand>
        <name>Mg(2+)</name>
        <dbReference type="ChEBI" id="CHEBI:18420"/>
        <label>2</label>
    </ligand>
</feature>
<dbReference type="InterPro" id="IPR034160">
    <property type="entry name" value="TOPRIM_GyrB"/>
</dbReference>
<dbReference type="InterPro" id="IPR036890">
    <property type="entry name" value="HATPase_C_sf"/>
</dbReference>
<evidence type="ECO:0000256" key="7">
    <source>
        <dbReference type="ARBA" id="ARBA00023029"/>
    </source>
</evidence>
<dbReference type="Gene3D" id="3.40.50.670">
    <property type="match status" value="1"/>
</dbReference>
<dbReference type="HOGENOM" id="CLU_006146_1_2_9"/>
<evidence type="ECO:0000313" key="13">
    <source>
        <dbReference type="EMBL" id="KJY62666.1"/>
    </source>
</evidence>
<dbReference type="Gene3D" id="3.30.565.10">
    <property type="entry name" value="Histidine kinase-like ATPase, C-terminal domain"/>
    <property type="match status" value="1"/>
</dbReference>
<dbReference type="InterPro" id="IPR018522">
    <property type="entry name" value="TopoIIA_CS"/>
</dbReference>
<keyword evidence="11" id="KW-0963">Cytoplasm</keyword>
<dbReference type="GO" id="GO:0005694">
    <property type="term" value="C:chromosome"/>
    <property type="evidence" value="ECO:0007669"/>
    <property type="project" value="InterPro"/>
</dbReference>
<dbReference type="InterPro" id="IPR006171">
    <property type="entry name" value="TOPRIM_dom"/>
</dbReference>
<dbReference type="InterPro" id="IPR014721">
    <property type="entry name" value="Ribsml_uS5_D2-typ_fold_subgr"/>
</dbReference>
<dbReference type="CDD" id="cd16928">
    <property type="entry name" value="HATPase_GyrB-like"/>
    <property type="match status" value="1"/>
</dbReference>
<dbReference type="PRINTS" id="PR00418">
    <property type="entry name" value="TPI2FAMILY"/>
</dbReference>
<dbReference type="NCBIfam" id="TIGR01059">
    <property type="entry name" value="gyrB"/>
    <property type="match status" value="1"/>
</dbReference>
<dbReference type="InterPro" id="IPR013506">
    <property type="entry name" value="Topo_IIA_bsu_dom2"/>
</dbReference>
<evidence type="ECO:0000256" key="6">
    <source>
        <dbReference type="ARBA" id="ARBA00022842"/>
    </source>
</evidence>
<proteinExistence type="inferred from homology"/>
<evidence type="ECO:0000256" key="5">
    <source>
        <dbReference type="ARBA" id="ARBA00022840"/>
    </source>
</evidence>
<dbReference type="PANTHER" id="PTHR45866:SF1">
    <property type="entry name" value="DNA GYRASE SUBUNIT B, MITOCHONDRIAL"/>
    <property type="match status" value="1"/>
</dbReference>
<accession>A0A0F4LYN4</accession>
<evidence type="ECO:0000259" key="12">
    <source>
        <dbReference type="PROSITE" id="PS50880"/>
    </source>
</evidence>
<dbReference type="SUPFAM" id="SSF54211">
    <property type="entry name" value="Ribosomal protein S5 domain 2-like"/>
    <property type="match status" value="1"/>
</dbReference>
<comment type="catalytic activity">
    <reaction evidence="1 11">
        <text>ATP-dependent breakage, passage and rejoining of double-stranded DNA.</text>
        <dbReference type="EC" id="5.6.2.2"/>
    </reaction>
</comment>
<keyword evidence="14" id="KW-1185">Reference proteome</keyword>
<keyword evidence="7 11" id="KW-0799">Topoisomerase</keyword>
<dbReference type="InterPro" id="IPR011557">
    <property type="entry name" value="GyrB"/>
</dbReference>
<dbReference type="PRINTS" id="PR01159">
    <property type="entry name" value="DNAGYRASEB"/>
</dbReference>
<dbReference type="PROSITE" id="PS50880">
    <property type="entry name" value="TOPRIM"/>
    <property type="match status" value="1"/>
</dbReference>
<evidence type="ECO:0000256" key="4">
    <source>
        <dbReference type="ARBA" id="ARBA00022741"/>
    </source>
</evidence>
<dbReference type="InterPro" id="IPR002288">
    <property type="entry name" value="DNA_gyrase_B_C"/>
</dbReference>
<feature type="domain" description="Toprim" evidence="12">
    <location>
        <begin position="438"/>
        <end position="552"/>
    </location>
</feature>
<feature type="site" description="Interaction with DNA" evidence="11">
    <location>
        <position position="469"/>
    </location>
</feature>
<protein>
    <recommendedName>
        <fullName evidence="11">DNA gyrase subunit B</fullName>
        <ecNumber evidence="11">5.6.2.2</ecNumber>
    </recommendedName>
</protein>
<evidence type="ECO:0000256" key="11">
    <source>
        <dbReference type="HAMAP-Rule" id="MF_01898"/>
    </source>
</evidence>
<sequence length="654" mass="73044">MADKSNEDLNQIEKYEKEADKYDASQIQVLGGLEAVRKRPGMYIGSTSSQGLHHLVWEIIDNGIDESLAGFATKIEVTINEDGSVTVQDDGRGIPVDIEKKTGRPALETVFTVLHAGGKFGGGGYKVSGGLHGVGASVVNALSTKLDVTTMRDGKKYYIDFNHGRVDHEMKMTGSVPLSEHGTIVHFYPDPDIFTETTSFDDQILKNRIRELAFLNKGLKLTFTDKRKDSAETDVYHYEGGIQEYVSFLNRDTEVLFDKPIYVEGDFNDINVEVSLQYTQGYKTTLMTFANNIHTYEGGMHEAGFKTALTRVVNDYAHKTKLLKDNDDNLSGEDIREGMTAIVSVKHPNPQFEGQTKTKLGNSDARTAVDRAFSETFTSFLMENPQVGRKIVEKAQLAERARTAAKRAREVTRKKSGLEIANLPGKLADNTSNDPTISELFIVEGNSAGGSAKQGRSRLTQAILPIRGKILNVEKASMDRILANEEIRSLFTALGTGFGADFDVSKSRYHKLIIMTDADVDGAHIRTLLLTLIYNYMRPMIDKGYVYIARPPLYQVRQGKVIKYLDTDEELHDYLGSLQPSPKPNVQRYKGLGEMDADQLWDTTMNPENRRLDRVSPEYAKNVDEVFELLMGNEVAPRRSFIENNAKYVENLDA</sequence>
<dbReference type="GO" id="GO:0034335">
    <property type="term" value="F:DNA negative supercoiling activity"/>
    <property type="evidence" value="ECO:0007669"/>
    <property type="project" value="UniProtKB-ARBA"/>
</dbReference>
<keyword evidence="8" id="KW-0238">DNA-binding</keyword>
<keyword evidence="6 11" id="KW-0460">Magnesium</keyword>
<evidence type="ECO:0000256" key="2">
    <source>
        <dbReference type="ARBA" id="ARBA00010708"/>
    </source>
</evidence>
<keyword evidence="5 11" id="KW-0067">ATP-binding</keyword>
<feature type="binding site" evidence="11">
    <location>
        <position position="444"/>
    </location>
    <ligand>
        <name>Mg(2+)</name>
        <dbReference type="ChEBI" id="CHEBI:18420"/>
        <label>1</label>
        <note>catalytic</note>
    </ligand>
</feature>
<dbReference type="Gene3D" id="3.30.230.10">
    <property type="match status" value="1"/>
</dbReference>
<keyword evidence="9 11" id="KW-0413">Isomerase</keyword>
<dbReference type="FunFam" id="3.40.50.670:FF:000002">
    <property type="entry name" value="DNA gyrase subunit B"/>
    <property type="match status" value="1"/>
</dbReference>
<dbReference type="Pfam" id="PF02518">
    <property type="entry name" value="HATPase_c"/>
    <property type="match status" value="1"/>
</dbReference>
<dbReference type="FunFam" id="3.30.230.10:FF:000005">
    <property type="entry name" value="DNA gyrase subunit B"/>
    <property type="match status" value="1"/>
</dbReference>
<dbReference type="NCBIfam" id="NF004189">
    <property type="entry name" value="PRK05644.1"/>
    <property type="match status" value="1"/>
</dbReference>
<keyword evidence="3 11" id="KW-0479">Metal-binding</keyword>
<dbReference type="GO" id="GO:0006265">
    <property type="term" value="P:DNA topological change"/>
    <property type="evidence" value="ECO:0007669"/>
    <property type="project" value="UniProtKB-UniRule"/>
</dbReference>
<evidence type="ECO:0000313" key="14">
    <source>
        <dbReference type="Proteomes" id="UP000033682"/>
    </source>
</evidence>
<name>A0A0F4LYN4_9LACO</name>
<feature type="binding site" evidence="11">
    <location>
        <position position="517"/>
    </location>
    <ligand>
        <name>Mg(2+)</name>
        <dbReference type="ChEBI" id="CHEBI:18420"/>
        <label>2</label>
    </ligand>
</feature>
<dbReference type="SMART" id="SM00433">
    <property type="entry name" value="TOP2c"/>
    <property type="match status" value="1"/>
</dbReference>
<comment type="similarity">
    <text evidence="2 11">Belongs to the type II topoisomerase GyrB family.</text>
</comment>
<dbReference type="AlphaFoldDB" id="A0A0F4LYN4"/>
<dbReference type="CDD" id="cd00822">
    <property type="entry name" value="TopoII_Trans_DNA_gyrase"/>
    <property type="match status" value="1"/>
</dbReference>
<dbReference type="FunFam" id="3.30.565.10:FF:000002">
    <property type="entry name" value="DNA gyrase subunit B"/>
    <property type="match status" value="1"/>
</dbReference>
<keyword evidence="4 11" id="KW-0547">Nucleotide-binding</keyword>
<comment type="subunit">
    <text evidence="11">Heterotetramer, composed of two GyrA and two GyrB chains. In the heterotetramer, GyrA contains the active site tyrosine that forms a transient covalent intermediate with DNA, while GyrB binds cofactors and catalyzes ATP hydrolysis.</text>
</comment>
<dbReference type="Pfam" id="PF01751">
    <property type="entry name" value="Toprim"/>
    <property type="match status" value="1"/>
</dbReference>
<dbReference type="InterPro" id="IPR020568">
    <property type="entry name" value="Ribosomal_Su5_D2-typ_SF"/>
</dbReference>
<dbReference type="GO" id="GO:0006261">
    <property type="term" value="P:DNA-templated DNA replication"/>
    <property type="evidence" value="ECO:0007669"/>
    <property type="project" value="UniProtKB-UniRule"/>
</dbReference>
<dbReference type="STRING" id="303541.JF72_00050"/>
<dbReference type="Pfam" id="PF00986">
    <property type="entry name" value="DNA_gyraseB_C"/>
    <property type="match status" value="1"/>
</dbReference>
<dbReference type="Proteomes" id="UP000033682">
    <property type="component" value="Unassembled WGS sequence"/>
</dbReference>
<feature type="binding site" evidence="11">
    <location>
        <position position="517"/>
    </location>
    <ligand>
        <name>Mg(2+)</name>
        <dbReference type="ChEBI" id="CHEBI:18420"/>
        <label>1</label>
        <note>catalytic</note>
    </ligand>
</feature>
<comment type="subcellular location">
    <subcellularLocation>
        <location evidence="11">Cytoplasm</location>
    </subcellularLocation>
</comment>
<dbReference type="InterPro" id="IPR001241">
    <property type="entry name" value="Topo_IIA"/>
</dbReference>
<dbReference type="PANTHER" id="PTHR45866">
    <property type="entry name" value="DNA GYRASE/TOPOISOMERASE SUBUNIT B"/>
    <property type="match status" value="1"/>
</dbReference>
<comment type="cofactor">
    <cofactor evidence="11">
        <name>Mg(2+)</name>
        <dbReference type="ChEBI" id="CHEBI:18420"/>
    </cofactor>
    <cofactor evidence="11">
        <name>Mn(2+)</name>
        <dbReference type="ChEBI" id="CHEBI:29035"/>
    </cofactor>
    <cofactor evidence="11">
        <name>Ca(2+)</name>
        <dbReference type="ChEBI" id="CHEBI:29108"/>
    </cofactor>
    <text evidence="11">Binds two Mg(2+) per subunit. The magnesium ions form salt bridges with both the protein and the DNA. Can also accept other divalent metal cations, such as Mn(2+) or Ca(2+).</text>
</comment>
<reference evidence="13 14" key="1">
    <citation type="submission" date="2015-01" db="EMBL/GenBank/DDBJ databases">
        <title>Comparative genomics of the lactic acid bacteria isolated from the honey bee gut.</title>
        <authorList>
            <person name="Ellegaard K.M."/>
            <person name="Tamarit D."/>
            <person name="Javelind E."/>
            <person name="Olofsson T."/>
            <person name="Andersson S.G."/>
            <person name="Vasquez A."/>
        </authorList>
    </citation>
    <scope>NUCLEOTIDE SEQUENCE [LARGE SCALE GENOMIC DNA]</scope>
    <source>
        <strain evidence="13 14">Hma11</strain>
    </source>
</reference>
<dbReference type="GO" id="GO:0003677">
    <property type="term" value="F:DNA binding"/>
    <property type="evidence" value="ECO:0007669"/>
    <property type="project" value="UniProtKB-KW"/>
</dbReference>
<dbReference type="CDD" id="cd03366">
    <property type="entry name" value="TOPRIM_TopoIIA_GyrB"/>
    <property type="match status" value="1"/>
</dbReference>
<evidence type="ECO:0000256" key="9">
    <source>
        <dbReference type="ARBA" id="ARBA00023235"/>
    </source>
</evidence>
<dbReference type="NCBIfam" id="NF011501">
    <property type="entry name" value="PRK14939.1"/>
    <property type="match status" value="1"/>
</dbReference>
<comment type="function">
    <text evidence="11">A type II topoisomerase that negatively supercoils closed circular double-stranded (ds) DNA in an ATP-dependent manner to modulate DNA topology and maintain chromosomes in an underwound state. Negative supercoiling favors strand separation, and DNA replication, transcription, recombination and repair, all of which involve strand separation. Also able to catalyze the interconversion of other topological isomers of dsDNA rings, including catenanes and knotted rings. Type II topoisomerases break and join 2 DNA strands simultaneously in an ATP-dependent manner.</text>
</comment>
<dbReference type="InterPro" id="IPR013759">
    <property type="entry name" value="Topo_IIA_B_C"/>
</dbReference>
<gene>
    <name evidence="11 13" type="primary">gyrB</name>
    <name evidence="13" type="ORF">JF72_00050</name>
</gene>
<dbReference type="SUPFAM" id="SSF56719">
    <property type="entry name" value="Type II DNA topoisomerase"/>
    <property type="match status" value="1"/>
</dbReference>
<organism evidence="13 14">
    <name type="scientific">Lactobacillus apis</name>
    <dbReference type="NCBI Taxonomy" id="303541"/>
    <lineage>
        <taxon>Bacteria</taxon>
        <taxon>Bacillati</taxon>
        <taxon>Bacillota</taxon>
        <taxon>Bacilli</taxon>
        <taxon>Lactobacillales</taxon>
        <taxon>Lactobacillaceae</taxon>
        <taxon>Lactobacillus</taxon>
    </lineage>
</organism>
<dbReference type="PROSITE" id="PS00177">
    <property type="entry name" value="TOPOISOMERASE_II"/>
    <property type="match status" value="1"/>
</dbReference>
<dbReference type="InterPro" id="IPR013760">
    <property type="entry name" value="Topo_IIA-like_dom_sf"/>
</dbReference>
<evidence type="ECO:0000256" key="10">
    <source>
        <dbReference type="ARBA" id="ARBA00063644"/>
    </source>
</evidence>
<dbReference type="RefSeq" id="WP_046305690.1">
    <property type="nucleotide sequence ID" value="NZ_CAMLBE010000015.1"/>
</dbReference>
<dbReference type="HAMAP" id="MF_01898">
    <property type="entry name" value="GyrB"/>
    <property type="match status" value="1"/>
</dbReference>
<feature type="site" description="Interaction with DNA" evidence="11">
    <location>
        <position position="472"/>
    </location>
</feature>